<dbReference type="OrthoDB" id="565731at2759"/>
<keyword evidence="8" id="KW-1185">Reference proteome</keyword>
<evidence type="ECO:0000256" key="1">
    <source>
        <dbReference type="ARBA" id="ARBA00022763"/>
    </source>
</evidence>
<dbReference type="InterPro" id="IPR056144">
    <property type="entry name" value="DUF7727"/>
</dbReference>
<dbReference type="InterPro" id="IPR036895">
    <property type="entry name" value="Uracil-DNA_glycosylase-like_sf"/>
</dbReference>
<protein>
    <submittedName>
        <fullName evidence="7">DNA glycosylase</fullName>
    </submittedName>
</protein>
<keyword evidence="3" id="KW-0234">DNA repair</keyword>
<dbReference type="GO" id="GO:0004844">
    <property type="term" value="F:uracil DNA N-glycosylase activity"/>
    <property type="evidence" value="ECO:0007669"/>
    <property type="project" value="TreeGrafter"/>
</dbReference>
<feature type="transmembrane region" description="Helical" evidence="5">
    <location>
        <begin position="51"/>
        <end position="71"/>
    </location>
</feature>
<feature type="compositionally biased region" description="Basic and acidic residues" evidence="4">
    <location>
        <begin position="550"/>
        <end position="560"/>
    </location>
</feature>
<dbReference type="AlphaFoldDB" id="A0A319CK83"/>
<keyword evidence="5" id="KW-1133">Transmembrane helix</keyword>
<feature type="compositionally biased region" description="Low complexity" evidence="4">
    <location>
        <begin position="184"/>
        <end position="195"/>
    </location>
</feature>
<feature type="region of interest" description="Disordered" evidence="4">
    <location>
        <begin position="180"/>
        <end position="329"/>
    </location>
</feature>
<dbReference type="Pfam" id="PF03167">
    <property type="entry name" value="UDG"/>
    <property type="match status" value="1"/>
</dbReference>
<evidence type="ECO:0000259" key="6">
    <source>
        <dbReference type="SMART" id="SM00986"/>
    </source>
</evidence>
<dbReference type="Proteomes" id="UP000248340">
    <property type="component" value="Unassembled WGS sequence"/>
</dbReference>
<dbReference type="RefSeq" id="XP_025494461.1">
    <property type="nucleotide sequence ID" value="XM_025637881.1"/>
</dbReference>
<dbReference type="Gene3D" id="3.40.470.10">
    <property type="entry name" value="Uracil-DNA glycosylase-like domain"/>
    <property type="match status" value="1"/>
</dbReference>
<dbReference type="SUPFAM" id="SSF52141">
    <property type="entry name" value="Uracil-DNA glycosylase-like"/>
    <property type="match status" value="1"/>
</dbReference>
<dbReference type="Pfam" id="PF24853">
    <property type="entry name" value="DUF7727"/>
    <property type="match status" value="1"/>
</dbReference>
<dbReference type="InterPro" id="IPR015637">
    <property type="entry name" value="MUG/TDG"/>
</dbReference>
<dbReference type="GO" id="GO:0006285">
    <property type="term" value="P:base-excision repair, AP site formation"/>
    <property type="evidence" value="ECO:0007669"/>
    <property type="project" value="InterPro"/>
</dbReference>
<feature type="transmembrane region" description="Helical" evidence="5">
    <location>
        <begin position="83"/>
        <end position="101"/>
    </location>
</feature>
<keyword evidence="5" id="KW-0472">Membrane</keyword>
<dbReference type="STRING" id="1448315.A0A319CK83"/>
<dbReference type="SMART" id="SM00986">
    <property type="entry name" value="UDG"/>
    <property type="match status" value="1"/>
</dbReference>
<dbReference type="GeneID" id="37140623"/>
<dbReference type="PANTHER" id="PTHR12159">
    <property type="entry name" value="G/T AND G/U MISMATCH-SPECIFIC DNA GLYCOSYLASE"/>
    <property type="match status" value="1"/>
</dbReference>
<dbReference type="GO" id="GO:0008263">
    <property type="term" value="F:pyrimidine-specific mismatch base pair DNA N-glycosylase activity"/>
    <property type="evidence" value="ECO:0007669"/>
    <property type="project" value="TreeGrafter"/>
</dbReference>
<sequence length="560" mass="61754">MGRLIKNHWARLIILTAAAFQIGSAIEGFIWPKVFWDFMTKNLNGAVTPIPILQILNLLMGLIGIAWEWPLKYVAGSIPHRSIEFRLILYPLSALLAMLLYQGTDPAIYYLIGIGVYFWAYSEGETLIQLSLPRSNTMSALLLTKPLEEDIGIIEESEDVPVNKKTSFNGRLNQYFHTAKNIATEPPTLKPTTTTNNASQDTATTRSKRKLTPPTQQPYLENRPDESSPSSPSSSKRQRTTTTMLRRALPSTTTTATATTTRITRSFTRSRSTPSSAPTPSSQSPSQSQSPTPTPQPQSSTPKSSTRRTRTRTPKPPTPPTTPSLLRDTIPPNLDLLLVGVNPGILTGVTGHAYAHPSNLFWKLLHWSGITAIRHPPSDTYALPGLYNIGNTNIVERPTRDASMLSRAEMDAGVPVLEAKVAAQRPAVVCLVGKSIWEAVWRVKMGRNIRKEEFRYGWQDERMNMGAVVSGDEGGGVGDSSGPSPSSSFSAKGGNWPGARVFVATTTSGLAAGMSVAEKQAVWNELGEWVKHRRREREQQQQQQQQQQDRSVDEDYHSQG</sequence>
<reference evidence="7 8" key="1">
    <citation type="submission" date="2016-12" db="EMBL/GenBank/DDBJ databases">
        <title>The genomes of Aspergillus section Nigri reveals drivers in fungal speciation.</title>
        <authorList>
            <consortium name="DOE Joint Genome Institute"/>
            <person name="Vesth T.C."/>
            <person name="Nybo J."/>
            <person name="Theobald S."/>
            <person name="Brandl J."/>
            <person name="Frisvad J.C."/>
            <person name="Nielsen K.F."/>
            <person name="Lyhne E.K."/>
            <person name="Kogle M.E."/>
            <person name="Kuo A."/>
            <person name="Riley R."/>
            <person name="Clum A."/>
            <person name="Nolan M."/>
            <person name="Lipzen A."/>
            <person name="Salamov A."/>
            <person name="Henrissat B."/>
            <person name="Wiebenga A."/>
            <person name="De Vries R.P."/>
            <person name="Grigoriev I.V."/>
            <person name="Mortensen U.H."/>
            <person name="Andersen M.R."/>
            <person name="Baker S.E."/>
        </authorList>
    </citation>
    <scope>NUCLEOTIDE SEQUENCE [LARGE SCALE GENOMIC DNA]</scope>
    <source>
        <strain evidence="7 8">CBS 121591</strain>
    </source>
</reference>
<feature type="compositionally biased region" description="Low complexity" evidence="4">
    <location>
        <begin position="480"/>
        <end position="494"/>
    </location>
</feature>
<feature type="domain" description="Uracil-DNA glycosylase-like" evidence="6">
    <location>
        <begin position="327"/>
        <end position="527"/>
    </location>
</feature>
<evidence type="ECO:0000256" key="4">
    <source>
        <dbReference type="SAM" id="MobiDB-lite"/>
    </source>
</evidence>
<keyword evidence="5" id="KW-0812">Transmembrane</keyword>
<dbReference type="VEuPathDB" id="FungiDB:BO82DRAFT_381775"/>
<organism evidence="7 8">
    <name type="scientific">Aspergillus uvarum CBS 121591</name>
    <dbReference type="NCBI Taxonomy" id="1448315"/>
    <lineage>
        <taxon>Eukaryota</taxon>
        <taxon>Fungi</taxon>
        <taxon>Dikarya</taxon>
        <taxon>Ascomycota</taxon>
        <taxon>Pezizomycotina</taxon>
        <taxon>Eurotiomycetes</taxon>
        <taxon>Eurotiomycetidae</taxon>
        <taxon>Eurotiales</taxon>
        <taxon>Aspergillaceae</taxon>
        <taxon>Aspergillus</taxon>
        <taxon>Aspergillus subgen. Circumdati</taxon>
    </lineage>
</organism>
<evidence type="ECO:0000256" key="5">
    <source>
        <dbReference type="SAM" id="Phobius"/>
    </source>
</evidence>
<dbReference type="SMART" id="SM00987">
    <property type="entry name" value="UreE_C"/>
    <property type="match status" value="1"/>
</dbReference>
<dbReference type="PANTHER" id="PTHR12159:SF9">
    <property type="entry name" value="G_T MISMATCH-SPECIFIC THYMINE DNA GLYCOSYLASE"/>
    <property type="match status" value="1"/>
</dbReference>
<evidence type="ECO:0000256" key="2">
    <source>
        <dbReference type="ARBA" id="ARBA00022801"/>
    </source>
</evidence>
<evidence type="ECO:0000256" key="3">
    <source>
        <dbReference type="ARBA" id="ARBA00023204"/>
    </source>
</evidence>
<dbReference type="CDD" id="cd10028">
    <property type="entry name" value="UDG-F2_TDG_MUG"/>
    <property type="match status" value="1"/>
</dbReference>
<feature type="region of interest" description="Disordered" evidence="4">
    <location>
        <begin position="533"/>
        <end position="560"/>
    </location>
</feature>
<evidence type="ECO:0000313" key="8">
    <source>
        <dbReference type="Proteomes" id="UP000248340"/>
    </source>
</evidence>
<accession>A0A319CK83</accession>
<feature type="compositionally biased region" description="Polar residues" evidence="4">
    <location>
        <begin position="196"/>
        <end position="205"/>
    </location>
</feature>
<evidence type="ECO:0000313" key="7">
    <source>
        <dbReference type="EMBL" id="PYH84261.1"/>
    </source>
</evidence>
<feature type="compositionally biased region" description="Low complexity" evidence="4">
    <location>
        <begin position="250"/>
        <end position="304"/>
    </location>
</feature>
<gene>
    <name evidence="7" type="ORF">BO82DRAFT_381775</name>
</gene>
<name>A0A319CK83_9EURO</name>
<keyword evidence="1" id="KW-0227">DNA damage</keyword>
<keyword evidence="2" id="KW-0378">Hydrolase</keyword>
<feature type="region of interest" description="Disordered" evidence="4">
    <location>
        <begin position="468"/>
        <end position="495"/>
    </location>
</feature>
<dbReference type="EMBL" id="KZ821685">
    <property type="protein sequence ID" value="PYH84261.1"/>
    <property type="molecule type" value="Genomic_DNA"/>
</dbReference>
<dbReference type="FunFam" id="3.40.470.10:FF:000010">
    <property type="entry name" value="G/U mismatch-specific DNA glycosylase"/>
    <property type="match status" value="1"/>
</dbReference>
<feature type="transmembrane region" description="Helical" evidence="5">
    <location>
        <begin position="12"/>
        <end position="31"/>
    </location>
</feature>
<dbReference type="InterPro" id="IPR005122">
    <property type="entry name" value="Uracil-DNA_glycosylase-like"/>
</dbReference>
<proteinExistence type="predicted"/>